<dbReference type="Proteomes" id="UP000027920">
    <property type="component" value="Unassembled WGS sequence"/>
</dbReference>
<gene>
    <name evidence="1" type="ORF">A1O9_04242</name>
</gene>
<dbReference type="PANTHER" id="PTHR37540">
    <property type="entry name" value="TRANSCRIPTION FACTOR (ACR-2), PUTATIVE-RELATED-RELATED"/>
    <property type="match status" value="1"/>
</dbReference>
<evidence type="ECO:0000313" key="2">
    <source>
        <dbReference type="Proteomes" id="UP000027920"/>
    </source>
</evidence>
<proteinExistence type="predicted"/>
<dbReference type="RefSeq" id="XP_013261988.1">
    <property type="nucleotide sequence ID" value="XM_013406534.1"/>
</dbReference>
<comment type="caution">
    <text evidence="1">The sequence shown here is derived from an EMBL/GenBank/DDBJ whole genome shotgun (WGS) entry which is preliminary data.</text>
</comment>
<protein>
    <submittedName>
        <fullName evidence="1">Uncharacterized protein</fullName>
    </submittedName>
</protein>
<sequence>MSHFGRICFPVIRKTWLSTALMDPAIVHATLGLVAIHWRDVFSYDLSKTYFKHRGEAIKIIAHRMNNMDQAISDTTIGAVATLSTSDNEFDWSSEVQTVHSVGLSRLVAIRGGIQSLRTNRYIQRVAAWADLLHSSLHSTRLSLDLPFSRTIGLQMSPEVVEKIDPIAGAKWLYSGEVRLQTLPSLVAQIIKALRELTKMKLSLIDDRDEAVCKRFADLLWSL</sequence>
<dbReference type="Pfam" id="PF11951">
    <property type="entry name" value="Fungal_trans_2"/>
    <property type="match status" value="1"/>
</dbReference>
<dbReference type="STRING" id="1182545.A0A072PJB2"/>
<reference evidence="1 2" key="1">
    <citation type="submission" date="2013-03" db="EMBL/GenBank/DDBJ databases">
        <title>The Genome Sequence of Exophiala aquamarina CBS 119918.</title>
        <authorList>
            <consortium name="The Broad Institute Genomics Platform"/>
            <person name="Cuomo C."/>
            <person name="de Hoog S."/>
            <person name="Gorbushina A."/>
            <person name="Walker B."/>
            <person name="Young S.K."/>
            <person name="Zeng Q."/>
            <person name="Gargeya S."/>
            <person name="Fitzgerald M."/>
            <person name="Haas B."/>
            <person name="Abouelleil A."/>
            <person name="Allen A.W."/>
            <person name="Alvarado L."/>
            <person name="Arachchi H.M."/>
            <person name="Berlin A.M."/>
            <person name="Chapman S.B."/>
            <person name="Gainer-Dewar J."/>
            <person name="Goldberg J."/>
            <person name="Griggs A."/>
            <person name="Gujja S."/>
            <person name="Hansen M."/>
            <person name="Howarth C."/>
            <person name="Imamovic A."/>
            <person name="Ireland A."/>
            <person name="Larimer J."/>
            <person name="McCowan C."/>
            <person name="Murphy C."/>
            <person name="Pearson M."/>
            <person name="Poon T.W."/>
            <person name="Priest M."/>
            <person name="Roberts A."/>
            <person name="Saif S."/>
            <person name="Shea T."/>
            <person name="Sisk P."/>
            <person name="Sykes S."/>
            <person name="Wortman J."/>
            <person name="Nusbaum C."/>
            <person name="Birren B."/>
        </authorList>
    </citation>
    <scope>NUCLEOTIDE SEQUENCE [LARGE SCALE GENOMIC DNA]</scope>
    <source>
        <strain evidence="1 2">CBS 119918</strain>
    </source>
</reference>
<dbReference type="GeneID" id="25279175"/>
<dbReference type="PANTHER" id="PTHR37540:SF5">
    <property type="entry name" value="TRANSCRIPTION FACTOR DOMAIN-CONTAINING PROTEIN"/>
    <property type="match status" value="1"/>
</dbReference>
<dbReference type="VEuPathDB" id="FungiDB:A1O9_04242"/>
<dbReference type="OrthoDB" id="4159781at2759"/>
<dbReference type="AlphaFoldDB" id="A0A072PJB2"/>
<dbReference type="HOGENOM" id="CLU_1240149_0_0_1"/>
<evidence type="ECO:0000313" key="1">
    <source>
        <dbReference type="EMBL" id="KEF59398.1"/>
    </source>
</evidence>
<dbReference type="EMBL" id="AMGV01000003">
    <property type="protein sequence ID" value="KEF59398.1"/>
    <property type="molecule type" value="Genomic_DNA"/>
</dbReference>
<dbReference type="InterPro" id="IPR021858">
    <property type="entry name" value="Fun_TF"/>
</dbReference>
<accession>A0A072PJB2</accession>
<organism evidence="1 2">
    <name type="scientific">Exophiala aquamarina CBS 119918</name>
    <dbReference type="NCBI Taxonomy" id="1182545"/>
    <lineage>
        <taxon>Eukaryota</taxon>
        <taxon>Fungi</taxon>
        <taxon>Dikarya</taxon>
        <taxon>Ascomycota</taxon>
        <taxon>Pezizomycotina</taxon>
        <taxon>Eurotiomycetes</taxon>
        <taxon>Chaetothyriomycetidae</taxon>
        <taxon>Chaetothyriales</taxon>
        <taxon>Herpotrichiellaceae</taxon>
        <taxon>Exophiala</taxon>
    </lineage>
</organism>
<name>A0A072PJB2_9EURO</name>
<keyword evidence="2" id="KW-1185">Reference proteome</keyword>